<organism evidence="11 12">
    <name type="scientific">Vibrio zhugei</name>
    <dbReference type="NCBI Taxonomy" id="2479546"/>
    <lineage>
        <taxon>Bacteria</taxon>
        <taxon>Pseudomonadati</taxon>
        <taxon>Pseudomonadota</taxon>
        <taxon>Gammaproteobacteria</taxon>
        <taxon>Vibrionales</taxon>
        <taxon>Vibrionaceae</taxon>
        <taxon>Vibrio</taxon>
    </lineage>
</organism>
<keyword evidence="9" id="KW-0472">Membrane</keyword>
<comment type="similarity">
    <text evidence="2">Belongs to the GSP C family.</text>
</comment>
<dbReference type="Gene3D" id="2.30.42.10">
    <property type="match status" value="1"/>
</dbReference>
<evidence type="ECO:0000256" key="4">
    <source>
        <dbReference type="ARBA" id="ARBA00022475"/>
    </source>
</evidence>
<evidence type="ECO:0000256" key="6">
    <source>
        <dbReference type="ARBA" id="ARBA00022692"/>
    </source>
</evidence>
<comment type="subcellular location">
    <subcellularLocation>
        <location evidence="1">Cell inner membrane</location>
    </subcellularLocation>
</comment>
<gene>
    <name evidence="11" type="primary">gspC</name>
    <name evidence="11" type="ORF">ACFODT_04180</name>
</gene>
<evidence type="ECO:0000313" key="11">
    <source>
        <dbReference type="EMBL" id="MFC3023027.1"/>
    </source>
</evidence>
<evidence type="ECO:0000256" key="2">
    <source>
        <dbReference type="ARBA" id="ARBA00007986"/>
    </source>
</evidence>
<keyword evidence="12" id="KW-1185">Reference proteome</keyword>
<keyword evidence="4" id="KW-1003">Cell membrane</keyword>
<dbReference type="NCBIfam" id="TIGR01713">
    <property type="entry name" value="typeII_sec_gspC"/>
    <property type="match status" value="1"/>
</dbReference>
<evidence type="ECO:0000256" key="8">
    <source>
        <dbReference type="ARBA" id="ARBA00022989"/>
    </source>
</evidence>
<protein>
    <submittedName>
        <fullName evidence="11">Type II secretion system protein GspC</fullName>
    </submittedName>
</protein>
<evidence type="ECO:0000256" key="3">
    <source>
        <dbReference type="ARBA" id="ARBA00022448"/>
    </source>
</evidence>
<sequence>MERIDLNLFSSTRLNTAMTYLKGPRWHRSVSLGCSVVFIAGCAWVLGETVWFFPDKDHSVPAWTASHVVVNQPSSGLNINDLKQANLFGRYTEKPSDDELQSVAVDAPKTRLNLNLVGVVASSSSRSSLAVISHQGSQDTYGIGETVDGTSVKLKAVLPDRVIIDNAGRDETLMLSGLDYSKPRLNRASRVPEQESPTEIQQQWRAIRDEIKQSPSAILKYVHVSRIKNDANVKGFRLTSGKNKVLFTSLGLQSGDIATKINGIDLTAPDALTRVMSVLSNNKDINLIVERNNQVRTIKFEL</sequence>
<keyword evidence="3" id="KW-0813">Transport</keyword>
<name>A0ABV7C4V3_9VIBR</name>
<dbReference type="Gene3D" id="2.30.30.830">
    <property type="match status" value="1"/>
</dbReference>
<dbReference type="EMBL" id="JBHRSE010000030">
    <property type="protein sequence ID" value="MFC3023027.1"/>
    <property type="molecule type" value="Genomic_DNA"/>
</dbReference>
<dbReference type="Pfam" id="PF11356">
    <property type="entry name" value="T2SSC"/>
    <property type="match status" value="1"/>
</dbReference>
<accession>A0ABV7C4V3</accession>
<evidence type="ECO:0000256" key="9">
    <source>
        <dbReference type="ARBA" id="ARBA00023136"/>
    </source>
</evidence>
<keyword evidence="8" id="KW-1133">Transmembrane helix</keyword>
<dbReference type="RefSeq" id="WP_123017108.1">
    <property type="nucleotide sequence ID" value="NZ_AP024911.1"/>
</dbReference>
<dbReference type="InterPro" id="IPR024961">
    <property type="entry name" value="T2SS_GspC_N"/>
</dbReference>
<keyword evidence="7" id="KW-0653">Protein transport</keyword>
<proteinExistence type="inferred from homology"/>
<evidence type="ECO:0000256" key="5">
    <source>
        <dbReference type="ARBA" id="ARBA00022519"/>
    </source>
</evidence>
<keyword evidence="6" id="KW-0812">Transmembrane</keyword>
<evidence type="ECO:0000259" key="10">
    <source>
        <dbReference type="Pfam" id="PF11356"/>
    </source>
</evidence>
<feature type="domain" description="Type II secretion system protein GspC N-terminal" evidence="10">
    <location>
        <begin position="38"/>
        <end position="175"/>
    </location>
</feature>
<comment type="caution">
    <text evidence="11">The sequence shown here is derived from an EMBL/GenBank/DDBJ whole genome shotgun (WGS) entry which is preliminary data.</text>
</comment>
<keyword evidence="5" id="KW-0997">Cell inner membrane</keyword>
<evidence type="ECO:0000256" key="7">
    <source>
        <dbReference type="ARBA" id="ARBA00022927"/>
    </source>
</evidence>
<dbReference type="Proteomes" id="UP001595384">
    <property type="component" value="Unassembled WGS sequence"/>
</dbReference>
<evidence type="ECO:0000313" key="12">
    <source>
        <dbReference type="Proteomes" id="UP001595384"/>
    </source>
</evidence>
<dbReference type="InterPro" id="IPR001639">
    <property type="entry name" value="T2SS_protein-GspC"/>
</dbReference>
<evidence type="ECO:0000256" key="1">
    <source>
        <dbReference type="ARBA" id="ARBA00004533"/>
    </source>
</evidence>
<reference evidence="12" key="1">
    <citation type="journal article" date="2019" name="Int. J. Syst. Evol. Microbiol.">
        <title>The Global Catalogue of Microorganisms (GCM) 10K type strain sequencing project: providing services to taxonomists for standard genome sequencing and annotation.</title>
        <authorList>
            <consortium name="The Broad Institute Genomics Platform"/>
            <consortium name="The Broad Institute Genome Sequencing Center for Infectious Disease"/>
            <person name="Wu L."/>
            <person name="Ma J."/>
        </authorList>
    </citation>
    <scope>NUCLEOTIDE SEQUENCE [LARGE SCALE GENOMIC DNA]</scope>
    <source>
        <strain evidence="12">KCTC 62784</strain>
    </source>
</reference>
<dbReference type="SUPFAM" id="SSF50156">
    <property type="entry name" value="PDZ domain-like"/>
    <property type="match status" value="1"/>
</dbReference>
<dbReference type="InterPro" id="IPR036034">
    <property type="entry name" value="PDZ_sf"/>
</dbReference>